<gene>
    <name evidence="2" type="primary">NCL1_43165</name>
    <name evidence="2" type="ORF">TNIN_29721</name>
</gene>
<evidence type="ECO:0000256" key="1">
    <source>
        <dbReference type="SAM" id="Phobius"/>
    </source>
</evidence>
<evidence type="ECO:0000313" key="2">
    <source>
        <dbReference type="EMBL" id="GFY73116.1"/>
    </source>
</evidence>
<keyword evidence="3" id="KW-1185">Reference proteome</keyword>
<dbReference type="OrthoDB" id="6132759at2759"/>
<evidence type="ECO:0000313" key="3">
    <source>
        <dbReference type="Proteomes" id="UP000886998"/>
    </source>
</evidence>
<feature type="transmembrane region" description="Helical" evidence="1">
    <location>
        <begin position="60"/>
        <end position="78"/>
    </location>
</feature>
<accession>A0A8X7CME1</accession>
<sequence length="226" mass="25211">MLMPDVLRHRSYVRSPLRGSDLPHCFSWPSYQDGGHHRPRWGAPNLGCFLLAGPTANEEGVILGILVSLTLATYLSFVPNSKPYPFLPFSNECPSLRIEETNFTTHSNLPFSSAIFYSNTTVVSTSRPESENVSFNLSYMWISTLAFVSCLIVGYFGSWIISCCRGKPNEVPEIYLSPIRIKFPKKCTTAKEEKGKTKASNVGISKQACEISTINFTDKSQTETHL</sequence>
<keyword evidence="1" id="KW-0472">Membrane</keyword>
<dbReference type="Proteomes" id="UP000886998">
    <property type="component" value="Unassembled WGS sequence"/>
</dbReference>
<reference evidence="2" key="1">
    <citation type="submission" date="2020-08" db="EMBL/GenBank/DDBJ databases">
        <title>Multicomponent nature underlies the extraordinary mechanical properties of spider dragline silk.</title>
        <authorList>
            <person name="Kono N."/>
            <person name="Nakamura H."/>
            <person name="Mori M."/>
            <person name="Yoshida Y."/>
            <person name="Ohtoshi R."/>
            <person name="Malay A.D."/>
            <person name="Moran D.A.P."/>
            <person name="Tomita M."/>
            <person name="Numata K."/>
            <person name="Arakawa K."/>
        </authorList>
    </citation>
    <scope>NUCLEOTIDE SEQUENCE</scope>
</reference>
<name>A0A8X7CME1_9ARAC</name>
<feature type="transmembrane region" description="Helical" evidence="1">
    <location>
        <begin position="139"/>
        <end position="161"/>
    </location>
</feature>
<proteinExistence type="predicted"/>
<dbReference type="EMBL" id="BMAV01019841">
    <property type="protein sequence ID" value="GFY73116.1"/>
    <property type="molecule type" value="Genomic_DNA"/>
</dbReference>
<keyword evidence="1" id="KW-1133">Transmembrane helix</keyword>
<dbReference type="AlphaFoldDB" id="A0A8X7CME1"/>
<organism evidence="2 3">
    <name type="scientific">Trichonephila inaurata madagascariensis</name>
    <dbReference type="NCBI Taxonomy" id="2747483"/>
    <lineage>
        <taxon>Eukaryota</taxon>
        <taxon>Metazoa</taxon>
        <taxon>Ecdysozoa</taxon>
        <taxon>Arthropoda</taxon>
        <taxon>Chelicerata</taxon>
        <taxon>Arachnida</taxon>
        <taxon>Araneae</taxon>
        <taxon>Araneomorphae</taxon>
        <taxon>Entelegynae</taxon>
        <taxon>Araneoidea</taxon>
        <taxon>Nephilidae</taxon>
        <taxon>Trichonephila</taxon>
        <taxon>Trichonephila inaurata</taxon>
    </lineage>
</organism>
<keyword evidence="1" id="KW-0812">Transmembrane</keyword>
<protein>
    <submittedName>
        <fullName evidence="2">Uncharacterized protein</fullName>
    </submittedName>
</protein>
<comment type="caution">
    <text evidence="2">The sequence shown here is derived from an EMBL/GenBank/DDBJ whole genome shotgun (WGS) entry which is preliminary data.</text>
</comment>